<gene>
    <name evidence="2" type="ORF">CHUDEA5_3980</name>
</gene>
<sequence>MDMYNNFDNKIESDYISLGRFSNNYFNILDNQNSNTNNRNVSNNLFNEYFNLGNKRFSSILRFLVILAAFISLLVLIKLPVKNRIELRKEILENALLLKKKHEGRAYNNYENKNVEQIVNSTQMSNVKQNKTGSLILEDSERVTNRSSIIDINGNVTKKDNDHMIKDTINLGGNTKLDVVNSVFGSNYNTYGINKRAAENDICNDKDYTKKVLKLVYELSYFALPKDTLNIRKFEASDVKVFNEEMWVVCDNSWTIGKFGLSLTPFSHSNKLLNMQTTTSGGNPLDINTLLLGTDPNTEDSQWEAIVRDDITGHLFVIRESIPHDLEELKLYKGDFLKNLKDENHNSSRHYHSHIIELALVKVNNVESYEVLETCTAEHKFDFDNKGFEGAIGLRTRNGDFYLLGLCEGNFCMGEMKGEEYGNGRLILMKKEYINKTTELTTGGTLNSDMNSLKSKCIWKSVRMINIPKEANFQDYSSIDVRGNKVAITSQEDSSIWIGEIDYGDGEYLDPYKIQLLPNGRVYYFPRDHVCDFKYCNIEGVSFISDNMIVTVSDKMKKKNRQSPKCLHKDQSIHIFAIP</sequence>
<organism evidence="2">
    <name type="scientific">Cryptosporidium hominis</name>
    <dbReference type="NCBI Taxonomy" id="237895"/>
    <lineage>
        <taxon>Eukaryota</taxon>
        <taxon>Sar</taxon>
        <taxon>Alveolata</taxon>
        <taxon>Apicomplexa</taxon>
        <taxon>Conoidasida</taxon>
        <taxon>Coccidia</taxon>
        <taxon>Eucoccidiorida</taxon>
        <taxon>Eimeriorina</taxon>
        <taxon>Cryptosporidiidae</taxon>
        <taxon>Cryptosporidium</taxon>
    </lineage>
</organism>
<accession>A0A0S4TFW0</accession>
<keyword evidence="1" id="KW-0472">Membrane</keyword>
<dbReference type="EMBL" id="LN877951">
    <property type="protein sequence ID" value="CUV06344.1"/>
    <property type="molecule type" value="Genomic_DNA"/>
</dbReference>
<evidence type="ECO:0000256" key="1">
    <source>
        <dbReference type="SAM" id="Phobius"/>
    </source>
</evidence>
<keyword evidence="1" id="KW-0812">Transmembrane</keyword>
<dbReference type="VEuPathDB" id="CryptoDB:Chro.50451"/>
<dbReference type="AlphaFoldDB" id="A0A0S4TFW0"/>
<evidence type="ECO:0000313" key="2">
    <source>
        <dbReference type="EMBL" id="CUV06344.1"/>
    </source>
</evidence>
<keyword evidence="1" id="KW-1133">Transmembrane helix</keyword>
<protein>
    <submittedName>
        <fullName evidence="2">Uncharacterized protein</fullName>
    </submittedName>
</protein>
<feature type="transmembrane region" description="Helical" evidence="1">
    <location>
        <begin position="60"/>
        <end position="79"/>
    </location>
</feature>
<dbReference type="VEuPathDB" id="CryptoDB:GY17_00001549"/>
<dbReference type="VEuPathDB" id="CryptoDB:ChTU502y2012_410g0440"/>
<reference evidence="2" key="1">
    <citation type="submission" date="2015-08" db="EMBL/GenBank/DDBJ databases">
        <authorList>
            <person name="Babu N.S."/>
            <person name="Beckwith C.J."/>
            <person name="Beseler K.G."/>
            <person name="Brison A."/>
            <person name="Carone J.V."/>
            <person name="Caskin T.P."/>
            <person name="Diamond M."/>
            <person name="Durham M.E."/>
            <person name="Foxe J.M."/>
            <person name="Go M."/>
            <person name="Henderson B.A."/>
            <person name="Jones I.B."/>
            <person name="McGettigan J.A."/>
            <person name="Micheletti S.J."/>
            <person name="Nasrallah M.E."/>
            <person name="Ortiz D."/>
            <person name="Piller C.R."/>
            <person name="Privatt S.R."/>
            <person name="Schneider S.L."/>
            <person name="Sharp S."/>
            <person name="Smith T.C."/>
            <person name="Stanton J.D."/>
            <person name="Ullery H.E."/>
            <person name="Wilson R.J."/>
            <person name="Serrano M.G."/>
            <person name="Buck G."/>
            <person name="Lee V."/>
            <person name="Wang Y."/>
            <person name="Carvalho R."/>
            <person name="Voegtly L."/>
            <person name="Shi R."/>
            <person name="Duckworth R."/>
            <person name="Johnson A."/>
            <person name="Loviza R."/>
            <person name="Walstead R."/>
            <person name="Shah Z."/>
            <person name="Kiflezghi M."/>
            <person name="Wade K."/>
            <person name="Ball S.L."/>
            <person name="Bradley K.W."/>
            <person name="Asai D.J."/>
            <person name="Bowman C.A."/>
            <person name="Russell D.A."/>
            <person name="Pope W.H."/>
            <person name="Jacobs-Sera D."/>
            <person name="Hendrix R.W."/>
            <person name="Hatfull G.F."/>
        </authorList>
    </citation>
    <scope>NUCLEOTIDE SEQUENCE [LARGE SCALE GENOMIC DNA]</scope>
</reference>
<name>A0A0S4TFW0_CRYHO</name>
<proteinExistence type="predicted"/>
<dbReference type="Proteomes" id="UP000199752">
    <property type="component" value="Chromosome 5"/>
</dbReference>
<dbReference type="VEuPathDB" id="CryptoDB:CHUDEA5_3980"/>